<evidence type="ECO:0000313" key="2">
    <source>
        <dbReference type="EMBL" id="MCA9381668.1"/>
    </source>
</evidence>
<dbReference type="Gene3D" id="2.60.40.680">
    <property type="match status" value="1"/>
</dbReference>
<keyword evidence="1" id="KW-1133">Transmembrane helix</keyword>
<comment type="caution">
    <text evidence="2">The sequence shown here is derived from an EMBL/GenBank/DDBJ whole genome shotgun (WGS) entry which is preliminary data.</text>
</comment>
<evidence type="ECO:0000313" key="3">
    <source>
        <dbReference type="Proteomes" id="UP000775877"/>
    </source>
</evidence>
<feature type="transmembrane region" description="Helical" evidence="1">
    <location>
        <begin position="7"/>
        <end position="27"/>
    </location>
</feature>
<dbReference type="EMBL" id="JAGQLJ010000154">
    <property type="protein sequence ID" value="MCA9381668.1"/>
    <property type="molecule type" value="Genomic_DNA"/>
</dbReference>
<accession>A0A955L2F8</accession>
<keyword evidence="1" id="KW-0472">Membrane</keyword>
<protein>
    <submittedName>
        <fullName evidence="2">Uncharacterized protein</fullName>
    </submittedName>
</protein>
<gene>
    <name evidence="2" type="ORF">KC678_05360</name>
</gene>
<organism evidence="2 3">
    <name type="scientific">Candidatus Dojkabacteria bacterium</name>
    <dbReference type="NCBI Taxonomy" id="2099670"/>
    <lineage>
        <taxon>Bacteria</taxon>
        <taxon>Candidatus Dojkabacteria</taxon>
    </lineage>
</organism>
<dbReference type="Proteomes" id="UP000775877">
    <property type="component" value="Unassembled WGS sequence"/>
</dbReference>
<reference evidence="2" key="2">
    <citation type="journal article" date="2021" name="Microbiome">
        <title>Successional dynamics and alternative stable states in a saline activated sludge microbial community over 9 years.</title>
        <authorList>
            <person name="Wang Y."/>
            <person name="Ye J."/>
            <person name="Ju F."/>
            <person name="Liu L."/>
            <person name="Boyd J.A."/>
            <person name="Deng Y."/>
            <person name="Parks D.H."/>
            <person name="Jiang X."/>
            <person name="Yin X."/>
            <person name="Woodcroft B.J."/>
            <person name="Tyson G.W."/>
            <person name="Hugenholtz P."/>
            <person name="Polz M.F."/>
            <person name="Zhang T."/>
        </authorList>
    </citation>
    <scope>NUCLEOTIDE SEQUENCE</scope>
    <source>
        <strain evidence="2">HKST-UBA13</strain>
    </source>
</reference>
<dbReference type="AlphaFoldDB" id="A0A955L2F8"/>
<sequence length="183" mass="20730">MSNSFRIFQIVLAVLLSIATGVVWITAYNDTRSVKEIEQKEQQEEQLANSFNLTFDNKSYSFDEEGMAEVDIWTIETSSLVEGVRMVLKYDKSQLEIVDIKKGNAFDIYVDEGIDTDEATAMLSGAYEDKFTGYSKQLFAQVIVKKIGENPNDEYNLEISDESLVTLSNQPLRSIQGDKLKIK</sequence>
<keyword evidence="1" id="KW-0812">Transmembrane</keyword>
<reference evidence="2" key="1">
    <citation type="submission" date="2020-04" db="EMBL/GenBank/DDBJ databases">
        <authorList>
            <person name="Zhang T."/>
        </authorList>
    </citation>
    <scope>NUCLEOTIDE SEQUENCE</scope>
    <source>
        <strain evidence="2">HKST-UBA13</strain>
    </source>
</reference>
<proteinExistence type="predicted"/>
<name>A0A955L2F8_9BACT</name>
<evidence type="ECO:0000256" key="1">
    <source>
        <dbReference type="SAM" id="Phobius"/>
    </source>
</evidence>